<comment type="caution">
    <text evidence="3">The sequence shown here is derived from an EMBL/GenBank/DDBJ whole genome shotgun (WGS) entry which is preliminary data.</text>
</comment>
<evidence type="ECO:0000259" key="2">
    <source>
        <dbReference type="Pfam" id="PF19051"/>
    </source>
</evidence>
<organism evidence="3">
    <name type="scientific">Schlesneria paludicola</name>
    <dbReference type="NCBI Taxonomy" id="360056"/>
    <lineage>
        <taxon>Bacteria</taxon>
        <taxon>Pseudomonadati</taxon>
        <taxon>Planctomycetota</taxon>
        <taxon>Planctomycetia</taxon>
        <taxon>Planctomycetales</taxon>
        <taxon>Planctomycetaceae</taxon>
        <taxon>Schlesneria</taxon>
    </lineage>
</organism>
<evidence type="ECO:0000259" key="1">
    <source>
        <dbReference type="Pfam" id="PF01408"/>
    </source>
</evidence>
<feature type="domain" description="Gfo/Idh/MocA-like oxidoreductase bacterial type C-terminal" evidence="2">
    <location>
        <begin position="210"/>
        <end position="293"/>
    </location>
</feature>
<sequence length="459" mass="52078">MTQRANRRQFLKTTAALAGAAMPYWFTTAQNRALGYSLVNDRLVLGCIGTGDRWDAVGPQAMHHADCVAVCDVDRHHMEKGQHKALEILARKGKDYTVDMYEDYRKLLDRQDIDVVTIVTPDHWHAKIAIDAMRAGKDVYCEKPLTLTVREGQQIRKVLQETGRVFQVGTQQRSEMDLRFLKAVAMVKDGRIGKVQRVICDIGGAPSAHDIPEAEVPPQLNWDMWLGQTPVVKYRSKPSGGKYPHSRVHYEFRWWYEYSGGKMTDWGAHHVDIASWAIGMDQSGPLTLEGEAEHPCEFRNGYPTRDDCYNTATKFDVTVMCPGDIEMHIVSHSRDGNGILFEGTDGRFHVSRGNMKGKPVEDLKDHPIPEERLIELYKGKKPGNHMANFFECVRDRTDPISDVYSHHRAMTTCHLANIAIRLGRKITWDSEREQIVGDAEAASFLAREQRKGYEIDVSV</sequence>
<dbReference type="EMBL" id="DSVQ01000015">
    <property type="protein sequence ID" value="HGT39930.1"/>
    <property type="molecule type" value="Genomic_DNA"/>
</dbReference>
<dbReference type="InterPro" id="IPR043906">
    <property type="entry name" value="Gfo/Idh/MocA_OxRdtase_bact_C"/>
</dbReference>
<dbReference type="PANTHER" id="PTHR43818:SF5">
    <property type="entry name" value="OXIDOREDUCTASE FAMILY PROTEIN"/>
    <property type="match status" value="1"/>
</dbReference>
<dbReference type="Gene3D" id="3.30.360.10">
    <property type="entry name" value="Dihydrodipicolinate Reductase, domain 2"/>
    <property type="match status" value="1"/>
</dbReference>
<dbReference type="Pfam" id="PF19051">
    <property type="entry name" value="GFO_IDH_MocA_C2"/>
    <property type="match status" value="2"/>
</dbReference>
<feature type="domain" description="Gfo/Idh/MocA-like oxidoreductase N-terminal" evidence="1">
    <location>
        <begin position="48"/>
        <end position="169"/>
    </location>
</feature>
<dbReference type="Pfam" id="PF01408">
    <property type="entry name" value="GFO_IDH_MocA"/>
    <property type="match status" value="1"/>
</dbReference>
<dbReference type="AlphaFoldDB" id="A0A7C4QW74"/>
<dbReference type="InterPro" id="IPR000683">
    <property type="entry name" value="Gfo/Idh/MocA-like_OxRdtase_N"/>
</dbReference>
<reference evidence="3" key="1">
    <citation type="journal article" date="2020" name="mSystems">
        <title>Genome- and Community-Level Interaction Insights into Carbon Utilization and Element Cycling Functions of Hydrothermarchaeota in Hydrothermal Sediment.</title>
        <authorList>
            <person name="Zhou Z."/>
            <person name="Liu Y."/>
            <person name="Xu W."/>
            <person name="Pan J."/>
            <person name="Luo Z.H."/>
            <person name="Li M."/>
        </authorList>
    </citation>
    <scope>NUCLEOTIDE SEQUENCE [LARGE SCALE GENOMIC DNA]</scope>
    <source>
        <strain evidence="3">SpSt-508</strain>
    </source>
</reference>
<accession>A0A7C4QW74</accession>
<dbReference type="Gene3D" id="3.40.50.720">
    <property type="entry name" value="NAD(P)-binding Rossmann-like Domain"/>
    <property type="match status" value="1"/>
</dbReference>
<feature type="domain" description="Gfo/Idh/MocA-like oxidoreductase bacterial type C-terminal" evidence="2">
    <location>
        <begin position="355"/>
        <end position="454"/>
    </location>
</feature>
<evidence type="ECO:0000313" key="3">
    <source>
        <dbReference type="EMBL" id="HGT39930.1"/>
    </source>
</evidence>
<dbReference type="PANTHER" id="PTHR43818">
    <property type="entry name" value="BCDNA.GH03377"/>
    <property type="match status" value="1"/>
</dbReference>
<protein>
    <submittedName>
        <fullName evidence="3">Gfo/Idh/MocA family oxidoreductase</fullName>
    </submittedName>
</protein>
<dbReference type="GO" id="GO:0000166">
    <property type="term" value="F:nucleotide binding"/>
    <property type="evidence" value="ECO:0007669"/>
    <property type="project" value="InterPro"/>
</dbReference>
<name>A0A7C4QW74_9PLAN</name>
<dbReference type="SUPFAM" id="SSF51735">
    <property type="entry name" value="NAD(P)-binding Rossmann-fold domains"/>
    <property type="match status" value="1"/>
</dbReference>
<dbReference type="InterPro" id="IPR036291">
    <property type="entry name" value="NAD(P)-bd_dom_sf"/>
</dbReference>
<dbReference type="InterPro" id="IPR006311">
    <property type="entry name" value="TAT_signal"/>
</dbReference>
<proteinExistence type="predicted"/>
<dbReference type="PROSITE" id="PS51318">
    <property type="entry name" value="TAT"/>
    <property type="match status" value="1"/>
</dbReference>
<gene>
    <name evidence="3" type="ORF">ENS64_11820</name>
</gene>
<dbReference type="InterPro" id="IPR050463">
    <property type="entry name" value="Gfo/Idh/MocA_oxidrdct_glycsds"/>
</dbReference>
<dbReference type="SUPFAM" id="SSF55347">
    <property type="entry name" value="Glyceraldehyde-3-phosphate dehydrogenase-like, C-terminal domain"/>
    <property type="match status" value="1"/>
</dbReference>